<accession>A0AAU8YUW4</accession>
<gene>
    <name evidence="1" type="ORF">C3B64_04015</name>
</gene>
<organism evidence="1 2">
    <name type="scientific">Clostridium botulinum</name>
    <dbReference type="NCBI Taxonomy" id="1491"/>
    <lineage>
        <taxon>Bacteria</taxon>
        <taxon>Bacillati</taxon>
        <taxon>Bacillota</taxon>
        <taxon>Clostridia</taxon>
        <taxon>Eubacteriales</taxon>
        <taxon>Clostridiaceae</taxon>
        <taxon>Clostridium</taxon>
    </lineage>
</organism>
<reference evidence="1 2" key="1">
    <citation type="submission" date="2018-01" db="EMBL/GenBank/DDBJ databases">
        <title>Genetic Diversity of Clostridium botulinum in seafood.</title>
        <authorList>
            <person name="Athira V."/>
            <person name="Arun Jyothi P.V."/>
            <person name="Lalitha K.V."/>
            <person name="Joseph T.C."/>
        </authorList>
    </citation>
    <scope>NUCLEOTIDE SEQUENCE [LARGE SCALE GENOMIC DNA]</scope>
    <source>
        <strain evidence="1 2">Mfbjulcb5</strain>
    </source>
</reference>
<evidence type="ECO:0000313" key="1">
    <source>
        <dbReference type="EMBL" id="AVP63471.1"/>
    </source>
</evidence>
<sequence>MEIRILFIILNIKDIWNNLMDSVLCISIEVLIMKGD</sequence>
<name>A0AAU8YUW4_CLOBO</name>
<proteinExistence type="predicted"/>
<dbReference type="Proteomes" id="UP000238070">
    <property type="component" value="Chromosome"/>
</dbReference>
<dbReference type="AlphaFoldDB" id="A0AAU8YUW4"/>
<protein>
    <submittedName>
        <fullName evidence="1">PTS sorbitol transporter subunit IIB</fullName>
    </submittedName>
</protein>
<dbReference type="EMBL" id="CP027776">
    <property type="protein sequence ID" value="AVP63471.1"/>
    <property type="molecule type" value="Genomic_DNA"/>
</dbReference>
<evidence type="ECO:0000313" key="2">
    <source>
        <dbReference type="Proteomes" id="UP000238070"/>
    </source>
</evidence>